<dbReference type="PANTHER" id="PTHR22847:SF735">
    <property type="entry name" value="AFR153WP"/>
    <property type="match status" value="1"/>
</dbReference>
<keyword evidence="5" id="KW-0805">Transcription regulation</keyword>
<dbReference type="FunFam" id="2.130.10.10:FF:000925">
    <property type="entry name" value="Transcription factor SPT8"/>
    <property type="match status" value="1"/>
</dbReference>
<proteinExistence type="inferred from homology"/>
<organism evidence="12 13">
    <name type="scientific">Lachancea quebecensis</name>
    <dbReference type="NCBI Taxonomy" id="1654605"/>
    <lineage>
        <taxon>Eukaryota</taxon>
        <taxon>Fungi</taxon>
        <taxon>Dikarya</taxon>
        <taxon>Ascomycota</taxon>
        <taxon>Saccharomycotina</taxon>
        <taxon>Saccharomycetes</taxon>
        <taxon>Saccharomycetales</taxon>
        <taxon>Saccharomycetaceae</taxon>
        <taxon>Lachancea</taxon>
    </lineage>
</organism>
<feature type="compositionally biased region" description="Acidic residues" evidence="10">
    <location>
        <begin position="15"/>
        <end position="29"/>
    </location>
</feature>
<evidence type="ECO:0000256" key="7">
    <source>
        <dbReference type="ARBA" id="ARBA00023242"/>
    </source>
</evidence>
<dbReference type="PROSITE" id="PS50082">
    <property type="entry name" value="WD_REPEATS_2"/>
    <property type="match status" value="1"/>
</dbReference>
<evidence type="ECO:0000256" key="3">
    <source>
        <dbReference type="ARBA" id="ARBA00022574"/>
    </source>
</evidence>
<dbReference type="GO" id="GO:0005634">
    <property type="term" value="C:nucleus"/>
    <property type="evidence" value="ECO:0007669"/>
    <property type="project" value="UniProtKB-SubCell"/>
</dbReference>
<accession>A0A0P1KRH6</accession>
<comment type="subcellular location">
    <subcellularLocation>
        <location evidence="1">Nucleus</location>
    </subcellularLocation>
</comment>
<feature type="region of interest" description="Disordered" evidence="10">
    <location>
        <begin position="1"/>
        <end position="137"/>
    </location>
</feature>
<name>A0A0P1KRH6_9SACH</name>
<evidence type="ECO:0000313" key="12">
    <source>
        <dbReference type="EMBL" id="CUS22730.1"/>
    </source>
</evidence>
<keyword evidence="7" id="KW-0539">Nucleus</keyword>
<feature type="region of interest" description="Disordered" evidence="10">
    <location>
        <begin position="362"/>
        <end position="420"/>
    </location>
</feature>
<dbReference type="SMART" id="SM00320">
    <property type="entry name" value="WD40"/>
    <property type="match status" value="6"/>
</dbReference>
<evidence type="ECO:0000313" key="13">
    <source>
        <dbReference type="Proteomes" id="UP000236544"/>
    </source>
</evidence>
<feature type="domain" description="Transcription factor spt8 beta-propeller" evidence="11">
    <location>
        <begin position="161"/>
        <end position="595"/>
    </location>
</feature>
<dbReference type="SUPFAM" id="SSF50978">
    <property type="entry name" value="WD40 repeat-like"/>
    <property type="match status" value="1"/>
</dbReference>
<feature type="compositionally biased region" description="Acidic residues" evidence="10">
    <location>
        <begin position="381"/>
        <end position="393"/>
    </location>
</feature>
<evidence type="ECO:0000256" key="10">
    <source>
        <dbReference type="SAM" id="MobiDB-lite"/>
    </source>
</evidence>
<dbReference type="InterPro" id="IPR036322">
    <property type="entry name" value="WD40_repeat_dom_sf"/>
</dbReference>
<comment type="similarity">
    <text evidence="8">Belongs to the WD repeat SPT8 family.</text>
</comment>
<dbReference type="AlphaFoldDB" id="A0A0P1KRH6"/>
<dbReference type="Gene3D" id="2.130.10.10">
    <property type="entry name" value="YVTN repeat-like/Quinoprotein amine dehydrogenase"/>
    <property type="match status" value="2"/>
</dbReference>
<feature type="compositionally biased region" description="Basic and acidic residues" evidence="10">
    <location>
        <begin position="363"/>
        <end position="380"/>
    </location>
</feature>
<feature type="compositionally biased region" description="Acidic residues" evidence="10">
    <location>
        <begin position="38"/>
        <end position="99"/>
    </location>
</feature>
<dbReference type="PANTHER" id="PTHR22847">
    <property type="entry name" value="WD40 REPEAT PROTEIN"/>
    <property type="match status" value="1"/>
</dbReference>
<dbReference type="OrthoDB" id="10260946at2759"/>
<gene>
    <name evidence="12" type="ORF">LAQU0_S06e04742g</name>
</gene>
<dbReference type="PROSITE" id="PS50294">
    <property type="entry name" value="WD_REPEATS_REGION"/>
    <property type="match status" value="1"/>
</dbReference>
<keyword evidence="6" id="KW-0804">Transcription</keyword>
<feature type="compositionally biased region" description="Basic and acidic residues" evidence="10">
    <location>
        <begin position="125"/>
        <end position="135"/>
    </location>
</feature>
<feature type="repeat" description="WD" evidence="9">
    <location>
        <begin position="297"/>
        <end position="338"/>
    </location>
</feature>
<evidence type="ECO:0000256" key="5">
    <source>
        <dbReference type="ARBA" id="ARBA00023015"/>
    </source>
</evidence>
<evidence type="ECO:0000256" key="1">
    <source>
        <dbReference type="ARBA" id="ARBA00004123"/>
    </source>
</evidence>
<evidence type="ECO:0000256" key="9">
    <source>
        <dbReference type="PROSITE-ProRule" id="PRU00221"/>
    </source>
</evidence>
<dbReference type="InterPro" id="IPR015943">
    <property type="entry name" value="WD40/YVTN_repeat-like_dom_sf"/>
</dbReference>
<dbReference type="GO" id="GO:0006325">
    <property type="term" value="P:chromatin organization"/>
    <property type="evidence" value="ECO:0007669"/>
    <property type="project" value="UniProtKB-ARBA"/>
</dbReference>
<keyword evidence="3 9" id="KW-0853">WD repeat</keyword>
<dbReference type="Proteomes" id="UP000236544">
    <property type="component" value="Unassembled WGS sequence"/>
</dbReference>
<reference evidence="13" key="1">
    <citation type="submission" date="2015-10" db="EMBL/GenBank/DDBJ databases">
        <authorList>
            <person name="Devillers H."/>
        </authorList>
    </citation>
    <scope>NUCLEOTIDE SEQUENCE [LARGE SCALE GENOMIC DNA]</scope>
</reference>
<dbReference type="GO" id="GO:0006357">
    <property type="term" value="P:regulation of transcription by RNA polymerase II"/>
    <property type="evidence" value="ECO:0007669"/>
    <property type="project" value="UniProtKB-ARBA"/>
</dbReference>
<dbReference type="InterPro" id="IPR057544">
    <property type="entry name" value="Beta-prop_SPT8"/>
</dbReference>
<dbReference type="GO" id="GO:0000124">
    <property type="term" value="C:SAGA complex"/>
    <property type="evidence" value="ECO:0007669"/>
    <property type="project" value="UniProtKB-ARBA"/>
</dbReference>
<evidence type="ECO:0000256" key="4">
    <source>
        <dbReference type="ARBA" id="ARBA00022737"/>
    </source>
</evidence>
<keyword evidence="2" id="KW-0597">Phosphoprotein</keyword>
<dbReference type="EMBL" id="LN890530">
    <property type="protein sequence ID" value="CUS22730.1"/>
    <property type="molecule type" value="Genomic_DNA"/>
</dbReference>
<evidence type="ECO:0000259" key="11">
    <source>
        <dbReference type="Pfam" id="PF23798"/>
    </source>
</evidence>
<keyword evidence="13" id="KW-1185">Reference proteome</keyword>
<feature type="compositionally biased region" description="Basic and acidic residues" evidence="10">
    <location>
        <begin position="394"/>
        <end position="420"/>
    </location>
</feature>
<dbReference type="Pfam" id="PF23798">
    <property type="entry name" value="Beta-prop_SPT8"/>
    <property type="match status" value="1"/>
</dbReference>
<evidence type="ECO:0000256" key="6">
    <source>
        <dbReference type="ARBA" id="ARBA00023163"/>
    </source>
</evidence>
<sequence>MDGVGDILNENHVAEEEEEEDEELDEEMVDIAGRGDEQEQDQEDDEQDDQDEQDEQDEQDDDLEQSQDPNQDEDEDMDAEDDENDENDDNDDNPNEEGTQDTGGNGMRQDTEGVRNNGNGTLDGRSSENAKEKISRGPSAFEKIHQYYTQLHNSAKLADVYSIYPTAAIPIQTHVHSMAMSKGLKYLFLGGQDGYVRKFDFLNTIEGKLSLTILQKHSLVESISNAGILLSYWENEVPQQRNSLKLSKTGKEYEPLVSPVHAIDVQSECLFLLSGLENGGITMQGCRYMEGHIAHYFQKHTSTVNQLKINNDESRFISGGWDKQILEWDLNSGQCINEFRGSTAQLSSLEFRPLCSSVVIDSTSHKEEENAEDSQVKKDDDDLDSLFGDEEEEEKRRAQEGTQDLRSEDEPKSQVLPKDEISQTTLRTVYDENTFLASCTNGSLQIWDRRISTKPALNLIRGNQVPPWCMSACWSTDGDRIYAGRRNAVVEEYDLKMGLNPSKTLKFPSISGPVSCVRAMPNNKHVLCASYDNVRIYDVSQYGSSKVPFLIVPGHHGGMISNLYVDPTCRFLISTSGDRGWQGISTDATLIYDIDVE</sequence>
<keyword evidence="4" id="KW-0677">Repeat</keyword>
<evidence type="ECO:0000256" key="8">
    <source>
        <dbReference type="ARBA" id="ARBA00061203"/>
    </source>
</evidence>
<dbReference type="GO" id="GO:0010557">
    <property type="term" value="P:positive regulation of macromolecule biosynthetic process"/>
    <property type="evidence" value="ECO:0007669"/>
    <property type="project" value="UniProtKB-ARBA"/>
</dbReference>
<protein>
    <submittedName>
        <fullName evidence="12">LAQU0S06e04742g1_1</fullName>
    </submittedName>
</protein>
<dbReference type="InterPro" id="IPR001680">
    <property type="entry name" value="WD40_rpt"/>
</dbReference>
<evidence type="ECO:0000256" key="2">
    <source>
        <dbReference type="ARBA" id="ARBA00022553"/>
    </source>
</evidence>